<reference evidence="2 3" key="1">
    <citation type="submission" date="2016-11" db="EMBL/GenBank/DDBJ databases">
        <title>Whole Genome Sequencing of Mucilaginibacter polytrichastri RG4-7(T) isolated from the moss sample.</title>
        <authorList>
            <person name="Li Y."/>
        </authorList>
    </citation>
    <scope>NUCLEOTIDE SEQUENCE [LARGE SCALE GENOMIC DNA]</scope>
    <source>
        <strain evidence="2 3">RG4-7</strain>
    </source>
</reference>
<dbReference type="STRING" id="1302689.RG47T_1895"/>
<evidence type="ECO:0000256" key="1">
    <source>
        <dbReference type="SAM" id="MobiDB-lite"/>
    </source>
</evidence>
<feature type="region of interest" description="Disordered" evidence="1">
    <location>
        <begin position="1"/>
        <end position="57"/>
    </location>
</feature>
<dbReference type="RefSeq" id="WP_074489131.1">
    <property type="nucleotide sequence ID" value="NZ_FPAM01000004.1"/>
</dbReference>
<protein>
    <submittedName>
        <fullName evidence="2">Uncharacterized protein</fullName>
    </submittedName>
</protein>
<dbReference type="OrthoDB" id="800076at2"/>
<dbReference type="Proteomes" id="UP000186720">
    <property type="component" value="Unassembled WGS sequence"/>
</dbReference>
<evidence type="ECO:0000313" key="2">
    <source>
        <dbReference type="EMBL" id="OKS86439.1"/>
    </source>
</evidence>
<accession>A0A1Q5ZXG0</accession>
<name>A0A1Q5ZXG0_9SPHI</name>
<gene>
    <name evidence="2" type="ORF">RG47T_1895</name>
</gene>
<proteinExistence type="predicted"/>
<organism evidence="2 3">
    <name type="scientific">Mucilaginibacter polytrichastri</name>
    <dbReference type="NCBI Taxonomy" id="1302689"/>
    <lineage>
        <taxon>Bacteria</taxon>
        <taxon>Pseudomonadati</taxon>
        <taxon>Bacteroidota</taxon>
        <taxon>Sphingobacteriia</taxon>
        <taxon>Sphingobacteriales</taxon>
        <taxon>Sphingobacteriaceae</taxon>
        <taxon>Mucilaginibacter</taxon>
    </lineage>
</organism>
<feature type="compositionally biased region" description="Low complexity" evidence="1">
    <location>
        <begin position="1"/>
        <end position="23"/>
    </location>
</feature>
<feature type="compositionally biased region" description="Polar residues" evidence="1">
    <location>
        <begin position="24"/>
        <end position="34"/>
    </location>
</feature>
<evidence type="ECO:0000313" key="3">
    <source>
        <dbReference type="Proteomes" id="UP000186720"/>
    </source>
</evidence>
<feature type="compositionally biased region" description="Acidic residues" evidence="1">
    <location>
        <begin position="40"/>
        <end position="49"/>
    </location>
</feature>
<dbReference type="AlphaFoldDB" id="A0A1Q5ZXG0"/>
<sequence length="79" mass="8589">MSIPENEIALNNENNDNPRNLSNEQENAQTQESDLSGDGNDVEPADEQADIQGLQTAYDAAESSFTLDVDHGIAPKKED</sequence>
<keyword evidence="3" id="KW-1185">Reference proteome</keyword>
<comment type="caution">
    <text evidence="2">The sequence shown here is derived from an EMBL/GenBank/DDBJ whole genome shotgun (WGS) entry which is preliminary data.</text>
</comment>
<dbReference type="EMBL" id="MPPL01000001">
    <property type="protein sequence ID" value="OKS86439.1"/>
    <property type="molecule type" value="Genomic_DNA"/>
</dbReference>